<comment type="caution">
    <text evidence="1">The sequence shown here is derived from an EMBL/GenBank/DDBJ whole genome shotgun (WGS) entry which is preliminary data.</text>
</comment>
<name>A0AA40G615_9HYME</name>
<sequence length="102" mass="11807">MTPGDECLPRFYTMHEINCRKCRRVMKIQVWYFKRKVLHYKNTETETSGEEKEIVAVAPASTASLERVLVKAGQVTSKPDTPIAIAIQREGQIEPRRPYTWP</sequence>
<dbReference type="Proteomes" id="UP001177670">
    <property type="component" value="Unassembled WGS sequence"/>
</dbReference>
<protein>
    <submittedName>
        <fullName evidence="1">Uncharacterized protein</fullName>
    </submittedName>
</protein>
<dbReference type="AlphaFoldDB" id="A0AA40G615"/>
<evidence type="ECO:0000313" key="1">
    <source>
        <dbReference type="EMBL" id="KAK1131740.1"/>
    </source>
</evidence>
<evidence type="ECO:0000313" key="2">
    <source>
        <dbReference type="Proteomes" id="UP001177670"/>
    </source>
</evidence>
<proteinExistence type="predicted"/>
<organism evidence="1 2">
    <name type="scientific">Melipona bicolor</name>
    <dbReference type="NCBI Taxonomy" id="60889"/>
    <lineage>
        <taxon>Eukaryota</taxon>
        <taxon>Metazoa</taxon>
        <taxon>Ecdysozoa</taxon>
        <taxon>Arthropoda</taxon>
        <taxon>Hexapoda</taxon>
        <taxon>Insecta</taxon>
        <taxon>Pterygota</taxon>
        <taxon>Neoptera</taxon>
        <taxon>Endopterygota</taxon>
        <taxon>Hymenoptera</taxon>
        <taxon>Apocrita</taxon>
        <taxon>Aculeata</taxon>
        <taxon>Apoidea</taxon>
        <taxon>Anthophila</taxon>
        <taxon>Apidae</taxon>
        <taxon>Melipona</taxon>
    </lineage>
</organism>
<dbReference type="EMBL" id="JAHYIQ010000005">
    <property type="protein sequence ID" value="KAK1131740.1"/>
    <property type="molecule type" value="Genomic_DNA"/>
</dbReference>
<accession>A0AA40G615</accession>
<keyword evidence="2" id="KW-1185">Reference proteome</keyword>
<reference evidence="1" key="1">
    <citation type="submission" date="2021-10" db="EMBL/GenBank/DDBJ databases">
        <title>Melipona bicolor Genome sequencing and assembly.</title>
        <authorList>
            <person name="Araujo N.S."/>
            <person name="Arias M.C."/>
        </authorList>
    </citation>
    <scope>NUCLEOTIDE SEQUENCE</scope>
    <source>
        <strain evidence="1">USP_2M_L1-L4_2017</strain>
        <tissue evidence="1">Whole body</tissue>
    </source>
</reference>
<gene>
    <name evidence="1" type="ORF">K0M31_015900</name>
</gene>